<dbReference type="AlphaFoldDB" id="A0A3A2ZKV4"/>
<comment type="caution">
    <text evidence="2">The sequence shown here is derived from an EMBL/GenBank/DDBJ whole genome shotgun (WGS) entry which is preliminary data.</text>
</comment>
<keyword evidence="1" id="KW-1133">Transmembrane helix</keyword>
<keyword evidence="1" id="KW-0472">Membrane</keyword>
<protein>
    <submittedName>
        <fullName evidence="2">Integral membrane protein</fullName>
    </submittedName>
</protein>
<organism evidence="2 3">
    <name type="scientific">Aspergillus sclerotialis</name>
    <dbReference type="NCBI Taxonomy" id="2070753"/>
    <lineage>
        <taxon>Eukaryota</taxon>
        <taxon>Fungi</taxon>
        <taxon>Dikarya</taxon>
        <taxon>Ascomycota</taxon>
        <taxon>Pezizomycotina</taxon>
        <taxon>Eurotiomycetes</taxon>
        <taxon>Eurotiomycetidae</taxon>
        <taxon>Eurotiales</taxon>
        <taxon>Aspergillaceae</taxon>
        <taxon>Aspergillus</taxon>
        <taxon>Aspergillus subgen. Polypaecilum</taxon>
    </lineage>
</organism>
<keyword evidence="3" id="KW-1185">Reference proteome</keyword>
<evidence type="ECO:0000256" key="1">
    <source>
        <dbReference type="SAM" id="Phobius"/>
    </source>
</evidence>
<evidence type="ECO:0000313" key="3">
    <source>
        <dbReference type="Proteomes" id="UP000266188"/>
    </source>
</evidence>
<name>A0A3A2ZKV4_9EURO</name>
<dbReference type="EMBL" id="MVGC01000132">
    <property type="protein sequence ID" value="RJE23180.1"/>
    <property type="molecule type" value="Genomic_DNA"/>
</dbReference>
<proteinExistence type="predicted"/>
<accession>A0A3A2ZKV4</accession>
<dbReference type="STRING" id="2070753.A0A3A2ZKV4"/>
<keyword evidence="1" id="KW-0812">Transmembrane</keyword>
<reference evidence="3" key="1">
    <citation type="submission" date="2017-02" db="EMBL/GenBank/DDBJ databases">
        <authorList>
            <person name="Tafer H."/>
            <person name="Lopandic K."/>
        </authorList>
    </citation>
    <scope>NUCLEOTIDE SEQUENCE [LARGE SCALE GENOMIC DNA]</scope>
    <source>
        <strain evidence="3">CBS 366.77</strain>
    </source>
</reference>
<gene>
    <name evidence="2" type="ORF">PHISCL_04487</name>
</gene>
<dbReference type="Proteomes" id="UP000266188">
    <property type="component" value="Unassembled WGS sequence"/>
</dbReference>
<sequence length="63" mass="7151">MTVENPYDALNTVNLVTQCLSIAIVTFFVALRFGIRSWYRQFVIVEDSMAPDPEKVDHIADCS</sequence>
<evidence type="ECO:0000313" key="2">
    <source>
        <dbReference type="EMBL" id="RJE23180.1"/>
    </source>
</evidence>
<feature type="transmembrane region" description="Helical" evidence="1">
    <location>
        <begin position="15"/>
        <end position="35"/>
    </location>
</feature>
<dbReference type="OrthoDB" id="5378633at2759"/>